<gene>
    <name evidence="7" type="ORF">APLA_LOCUS5912</name>
</gene>
<organism evidence="7 8">
    <name type="scientific">Arctia plantaginis</name>
    <name type="common">Wood tiger moth</name>
    <name type="synonym">Phalaena plantaginis</name>
    <dbReference type="NCBI Taxonomy" id="874455"/>
    <lineage>
        <taxon>Eukaryota</taxon>
        <taxon>Metazoa</taxon>
        <taxon>Ecdysozoa</taxon>
        <taxon>Arthropoda</taxon>
        <taxon>Hexapoda</taxon>
        <taxon>Insecta</taxon>
        <taxon>Pterygota</taxon>
        <taxon>Neoptera</taxon>
        <taxon>Endopterygota</taxon>
        <taxon>Lepidoptera</taxon>
        <taxon>Glossata</taxon>
        <taxon>Ditrysia</taxon>
        <taxon>Noctuoidea</taxon>
        <taxon>Erebidae</taxon>
        <taxon>Arctiinae</taxon>
        <taxon>Arctia</taxon>
    </lineage>
</organism>
<comment type="caution">
    <text evidence="3">Lacks conserved residue(s) required for the propagation of feature annotation.</text>
</comment>
<dbReference type="InterPro" id="IPR001747">
    <property type="entry name" value="Vitellogenin_N"/>
</dbReference>
<keyword evidence="2" id="KW-0325">Glycoprotein</keyword>
<dbReference type="InterPro" id="IPR011030">
    <property type="entry name" value="Lipovitellin_superhlx_dom"/>
</dbReference>
<dbReference type="PANTHER" id="PTHR23345">
    <property type="entry name" value="VITELLOGENIN-RELATED"/>
    <property type="match status" value="1"/>
</dbReference>
<dbReference type="EMBL" id="CADEBD010000292">
    <property type="protein sequence ID" value="CAB3232891.1"/>
    <property type="molecule type" value="Genomic_DNA"/>
</dbReference>
<dbReference type="Gene3D" id="2.20.80.10">
    <property type="entry name" value="Lipovitellin-phosvitin complex, chain A, domain 4"/>
    <property type="match status" value="1"/>
</dbReference>
<reference evidence="7 8" key="1">
    <citation type="submission" date="2020-04" db="EMBL/GenBank/DDBJ databases">
        <authorList>
            <person name="Wallbank WR R."/>
            <person name="Pardo Diaz C."/>
            <person name="Kozak K."/>
            <person name="Martin S."/>
            <person name="Jiggins C."/>
            <person name="Moest M."/>
            <person name="Warren A I."/>
            <person name="Byers J.R.P. K."/>
            <person name="Montejo-Kovacevich G."/>
            <person name="Yen C E."/>
        </authorList>
    </citation>
    <scope>NUCLEOTIDE SEQUENCE [LARGE SCALE GENOMIC DNA]</scope>
</reference>
<evidence type="ECO:0000256" key="3">
    <source>
        <dbReference type="PROSITE-ProRule" id="PRU00557"/>
    </source>
</evidence>
<dbReference type="InterPro" id="IPR015817">
    <property type="entry name" value="Vitellinogen_open_b-sht_sub1"/>
</dbReference>
<dbReference type="InterPro" id="IPR015255">
    <property type="entry name" value="Vitellinogen_open_b-sht"/>
</dbReference>
<dbReference type="Gene3D" id="1.25.10.20">
    <property type="entry name" value="Vitellinogen, superhelical"/>
    <property type="match status" value="1"/>
</dbReference>
<dbReference type="Pfam" id="PF00094">
    <property type="entry name" value="VWD"/>
    <property type="match status" value="1"/>
</dbReference>
<evidence type="ECO:0000259" key="5">
    <source>
        <dbReference type="PROSITE" id="PS51211"/>
    </source>
</evidence>
<dbReference type="Pfam" id="PF01347">
    <property type="entry name" value="Vitellogenin_N"/>
    <property type="match status" value="1"/>
</dbReference>
<accession>A0A8S0ZHX2</accession>
<dbReference type="InterPro" id="IPR015819">
    <property type="entry name" value="Lipid_transp_b-sht_shell"/>
</dbReference>
<dbReference type="GO" id="GO:0005319">
    <property type="term" value="F:lipid transporter activity"/>
    <property type="evidence" value="ECO:0007669"/>
    <property type="project" value="InterPro"/>
</dbReference>
<dbReference type="Pfam" id="PF09172">
    <property type="entry name" value="Vit_open_b-sht"/>
    <property type="match status" value="1"/>
</dbReference>
<proteinExistence type="predicted"/>
<dbReference type="SUPFAM" id="SSF56968">
    <property type="entry name" value="Lipovitellin-phosvitin complex, beta-sheet shell regions"/>
    <property type="match status" value="2"/>
</dbReference>
<dbReference type="SUPFAM" id="SSF48431">
    <property type="entry name" value="Lipovitellin-phosvitin complex, superhelical domain"/>
    <property type="match status" value="1"/>
</dbReference>
<protein>
    <recommendedName>
        <fullName evidence="9">Apolipophorin</fullName>
    </recommendedName>
</protein>
<evidence type="ECO:0000256" key="1">
    <source>
        <dbReference type="ARBA" id="ARBA00022729"/>
    </source>
</evidence>
<dbReference type="SMART" id="SM00216">
    <property type="entry name" value="VWD"/>
    <property type="match status" value="1"/>
</dbReference>
<dbReference type="InterPro" id="IPR015816">
    <property type="entry name" value="Vitellinogen_b-sht_N"/>
</dbReference>
<keyword evidence="1 4" id="KW-0732">Signal</keyword>
<evidence type="ECO:0008006" key="9">
    <source>
        <dbReference type="Google" id="ProtNLM"/>
    </source>
</evidence>
<name>A0A8S0ZHX2_ARCPL</name>
<dbReference type="Proteomes" id="UP000494256">
    <property type="component" value="Unassembled WGS sequence"/>
</dbReference>
<dbReference type="PROSITE" id="PS51233">
    <property type="entry name" value="VWFD"/>
    <property type="match status" value="1"/>
</dbReference>
<dbReference type="SMART" id="SM01169">
    <property type="entry name" value="DUF1943"/>
    <property type="match status" value="1"/>
</dbReference>
<dbReference type="OrthoDB" id="5086884at2759"/>
<evidence type="ECO:0000259" key="6">
    <source>
        <dbReference type="PROSITE" id="PS51233"/>
    </source>
</evidence>
<evidence type="ECO:0000256" key="2">
    <source>
        <dbReference type="ARBA" id="ARBA00023180"/>
    </source>
</evidence>
<feature type="domain" description="Vitellogenin" evidence="5">
    <location>
        <begin position="41"/>
        <end position="642"/>
    </location>
</feature>
<dbReference type="SMART" id="SM00638">
    <property type="entry name" value="LPD_N"/>
    <property type="match status" value="1"/>
</dbReference>
<sequence>MGKTSISVISVLLLVSVLWKPSYAYEKCSLACSGSPTSQTFLSGHKYNYGVEGTVSIYLTGASNQETSVKLLGQVSVAAVGNCVHELTVQNLVIGGPDGKKHHCPEGINKPVRFTLQDGRVGPEICAEEDDTRRSLNIKRAIISLLQTEQKSSTQVDVFGTCPTEVTSSQEGGAVLVHRNRDLSRCGHREQGRNELITGVFNPSAEIKDTQVLASSLNVETKVNNGVPEKVSANEEYLYRPFSVGEHGARAKVHTKLTLTGKTKAASAPSHCTESRTIIFEVPHGASTVQNGMQAALQAVKETARSIAKECSSKSAGSFAHLIRVLRLSSKDDLMKVYSQVKGNNVEKRVFLDGLLRTGTGYSIEASIQLLKNNELGYVEQRLVFLSLGNARHVNNEAIKAAAALLDTPHLPKEVFIGVGALAGIFCREHQCHRVKNDGVTALSQKFAAKLQNCRPKNKFDEDNVVAVLKGIRNIRHLEDNLIEKLTHCALDNNVKPRVKAAALEAFQADACAPKLKKTAIDIMKNRQLDSEIRIKAYLAIITCPCAHSASEIKNLLDSEPVHQVGNFISTSLRNIRSSSNPDKKLARQHYGLIRIPNKFNNDVRKYSFSEEESFNIDALGLGGNVEQNVIYSQDSFLPRSVAVNLTTEVFGHNLNVLEVGARQGNLDRVLEHLLGPKGFFRTEDLQDIYKKYIAGPFVEYTEKAGSRGRRSVKSDVDSFDKNLKAESVPYNNELDLDIYVKLFGTDAVFLSLGDGKGFDFDKIMKDIMVFVNKGIDGVKHFQQEVRANLLFLDAELIYPTSTGFPLKLDLIGAATGRFDVASNVDIRQILKSPQDSKIDVKLIPSTDIEITGALLVDADAVSTGLKVIVNLHSSTGAHVVAKVIEGGRGFDLQFGLPIDKQEIITASNDVVYFHAEKGQEEKHTAVKTDTVVKENHACFDQAADFLGITVCGDMSLPFTFSGPEAQASISRFVASYPLSGSAKIRLYLEKQSLRGYHIKGLLRSDQSGKQGFELLFDAEGAKSGRAQLSGEYVYNDHAIGAQISLDSAIKTVFGQVAFTRSSSKLTLVVKGKYDANDVYGKVGFKVQGGGARTVYTPIAEYKMPGEKENHNIPISGKVIEEVNGPRRKYTIEDVKVNLPNVKDPVCIDGNVASSGPKDVEFEVIVKELATFKGSLKNYDLFAEFLNKLNPYINFRLKGHFECDQVTRNEIDLIYGGDLKNNQNRVILGHMYKYHNSEKDFNFITKNKFEICAIPLKARFDIDVDPKKIDVSGEGQYLDRQVSFDLDGRTHIKKQGDYSLKLKAEVDKNGLEVFSKRDIVSPDKSNFENYVDLKNVGKYELSGVVLHKTKPNDVNVGAVGYLKITVGSKCQDIKFDIGQIETASLFSSHAKVSENQDEFLDFLLKINRGANANGQLKLNVKQAIGANGSFKITDSNGQGNGMIIVDFKQSQRKIKGDFKFTAKSPNYGADVDLYFNYEKDNNDKVHISTATKTTETLTDSKNKFEYNNRKFELNVHQEGVFDTVGKTNGLVELVLPEGRCLTFKLNRDITNSNGNYNGVAEMVISDASKRGAADSSISYKGKVTNANWDKEIFDYQGLIEVKLKDGRKLSDNFAFKRVPEGDKFKFEGKVEVTGNLIPKPIALSGFYIDTDSITNSDDKYRLKASYGDDTNFELFGVFVAKFLENGENKYVNDYTVTIRLPFEKAHDLKWVNTVVYVRPDGKDEIEYTLIELMQINSDVYKIDANGKGSAETGYGTVKLLVPHVDPLVLDIKYKNNENQDKYDSHVELKAKYGKGKSANIVTDASVAPRDNRLSFKASAPHAEKFKNFEFAVHSKNPTPDTYISDVTIDADGHVYKSASNFVFSKSNPVIDVKYSSPDNPNSSRFFVKGNSLSSTQGKVEVKIENIREVSLDVISEASIQKDNIDIKTVANSEKLGWKNYNVEITSKDAGSGKRLEFHATNDNKNIFSGSTSFISKQEGPKTIIEGSGAVKVQDEQKSANFKYIRTILGDGNEKGIETFFDMAIGDRSYVAESRITNLEYKNSYLYCEQKKQCAHAELVSKIDLSKSGTILNTVSASFDLRKLGIAPEFGLNIKDEVSDKKLPQYTMDVHINKEDKKFHLHVYNTPEFGNAKSGINLHLPHRVLALESVVSYPTNKALPFPVRGEICLDMDKNKQGHKTSARFLVDLDVSNEKNQFAVAEFAFNHPKLSKEAIVKINGNMKQPAANSVKIETSASFSHPVLGADRESKILLEASPNHIKFLVNTPLVKVIDIEGSAVIKDNLQKGDFKICLLEGKPVQVTAIAKDYQYFEFTTGYSAESDRKLSFVGHVQPEKRLDFSTDIVLGGEKKNIVHGALFIQDDLIKSDYGADKKNFEYFLNALKKDLENLSARIKSLGDKANNDFKAILKRVEPTLKNLEKTYTADLDKFYREVVDDKTLQEISQSFHDIAQYVAKMIDEVIQATKPIVDQITQLYIESAKKIQEMYEKQIEPQLKQLEATIAAVLKEFWEGLLSVVTHFVSLVVDFYEKHKPELEELTNILTNIFKDLTRLLVVQLRELRARLNEVYREASEQFGQMPLFAMLKEKYQELAVPEQALALLQEVYQTVRALIPTPEVRDFLDAVYKYQVKKLKQEQCDDQKELREIYKKLSPAITSLIQFIRNQLGQFGITPGIAGISPFSFTPESLQSAPIFGGSASASLLSKLLSGDFPDVIAAIKAYRPRSLNPFDEIPAKLRAVVVNGQHIFTFDGRHLTFPGNCRYVLAHDHVDRNFTLMMQLVNGAPKSLILEDKSGSIIELKENGACTINGANHGYPIIEKDSFAFRQANGRIGLGSLYGVMVICSSKLEVCSIEVNGFYLGKLRGLLGDGNNEPYDDFRMPNGRICDSESEFGNSYRLSRSCPQVQSPEHNHHQMHHMALPPACEQVFGGNSPLRPLSLFLDVAPFRQACIHACSGDSAEALQEACDLASGYAVLATTTLLPAVLPEVCVKCTDADKPRKIGDTYELKVPTKQADIIVAFETTIDNEQNFKNIVVPIVSDVINGLKSKRINDIKVYLVGITSKYPYPIVYDTDPKLKNAKVQFDDKSRYNRISNKIDYGQDPILKGIAFAAKLYEDLTIELGLTNDAVAYSSIFDLPLRAGAVKHTINVLGEECDNQFFLFEAVRSVVFSAVAENMVYSHSVIAVTPSLKIGGGKNYNQIVGYTEDAVIMLGDKKVGKEAHNLRSSLETTADACRDFFESTDGIVFSATNFHKLNAGQQKQYIQTAAAAINQRLLHETLVQDCICTYVDPFRARSVCFSKDKKEVARRRK</sequence>
<dbReference type="Gene3D" id="2.20.50.20">
    <property type="entry name" value="Lipovitellin. Chain A, domain 3"/>
    <property type="match status" value="1"/>
</dbReference>
<feature type="chain" id="PRO_5035938456" description="Apolipophorin" evidence="4">
    <location>
        <begin position="25"/>
        <end position="3305"/>
    </location>
</feature>
<feature type="domain" description="VWFD" evidence="6">
    <location>
        <begin position="2732"/>
        <end position="2898"/>
    </location>
</feature>
<evidence type="ECO:0000313" key="7">
    <source>
        <dbReference type="EMBL" id="CAB3232891.1"/>
    </source>
</evidence>
<dbReference type="PROSITE" id="PS51211">
    <property type="entry name" value="VITELLOGENIN"/>
    <property type="match status" value="1"/>
</dbReference>
<evidence type="ECO:0000256" key="4">
    <source>
        <dbReference type="SAM" id="SignalP"/>
    </source>
</evidence>
<dbReference type="PANTHER" id="PTHR23345:SF36">
    <property type="entry name" value="APOLIPOPHORINS"/>
    <property type="match status" value="1"/>
</dbReference>
<comment type="caution">
    <text evidence="7">The sequence shown here is derived from an EMBL/GenBank/DDBJ whole genome shotgun (WGS) entry which is preliminary data.</text>
</comment>
<dbReference type="InterPro" id="IPR001846">
    <property type="entry name" value="VWF_type-D"/>
</dbReference>
<feature type="signal peptide" evidence="4">
    <location>
        <begin position="1"/>
        <end position="24"/>
    </location>
</feature>
<dbReference type="Gene3D" id="2.30.230.10">
    <property type="entry name" value="Lipovitellin, beta-sheet shell regions, chain A"/>
    <property type="match status" value="1"/>
</dbReference>
<dbReference type="InterPro" id="IPR050733">
    <property type="entry name" value="Vitellogenin/Apolipophorin"/>
</dbReference>
<evidence type="ECO:0000313" key="8">
    <source>
        <dbReference type="Proteomes" id="UP000494256"/>
    </source>
</evidence>